<evidence type="ECO:0000313" key="1">
    <source>
        <dbReference type="EMBL" id="GBR15360.1"/>
    </source>
</evidence>
<keyword evidence="2" id="KW-1185">Reference proteome</keyword>
<dbReference type="Proteomes" id="UP001061070">
    <property type="component" value="Unassembled WGS sequence"/>
</dbReference>
<gene>
    <name evidence="1" type="ORF">AA0228_2492</name>
</gene>
<evidence type="ECO:0000313" key="2">
    <source>
        <dbReference type="Proteomes" id="UP001061070"/>
    </source>
</evidence>
<dbReference type="EMBL" id="BAQW01000013">
    <property type="protein sequence ID" value="GBR15360.1"/>
    <property type="molecule type" value="Genomic_DNA"/>
</dbReference>
<proteinExistence type="predicted"/>
<comment type="caution">
    <text evidence="1">The sequence shown here is derived from an EMBL/GenBank/DDBJ whole genome shotgun (WGS) entry which is preliminary data.</text>
</comment>
<reference evidence="1" key="1">
    <citation type="submission" date="2013-04" db="EMBL/GenBank/DDBJ databases">
        <title>The genome sequencing project of 58 acetic acid bacteria.</title>
        <authorList>
            <person name="Okamoto-Kainuma A."/>
            <person name="Ishikawa M."/>
            <person name="Umino S."/>
            <person name="Koizumi Y."/>
            <person name="Shiwa Y."/>
            <person name="Yoshikawa H."/>
            <person name="Matsutani M."/>
            <person name="Matsushita K."/>
        </authorList>
    </citation>
    <scope>NUCLEOTIDE SEQUENCE</scope>
    <source>
        <strain evidence="1">NRIC 0228</strain>
    </source>
</reference>
<organism evidence="1 2">
    <name type="scientific">Gluconobacter frateurii NRIC 0228</name>
    <dbReference type="NCBI Taxonomy" id="1307946"/>
    <lineage>
        <taxon>Bacteria</taxon>
        <taxon>Pseudomonadati</taxon>
        <taxon>Pseudomonadota</taxon>
        <taxon>Alphaproteobacteria</taxon>
        <taxon>Acetobacterales</taxon>
        <taxon>Acetobacteraceae</taxon>
        <taxon>Gluconobacter</taxon>
    </lineage>
</organism>
<dbReference type="RefSeq" id="WP_167384255.1">
    <property type="nucleotide sequence ID" value="NZ_BAQW01000013.1"/>
</dbReference>
<sequence length="51" mass="5872">MSGRTDTDQMVDHCDYCDRTEFGGACLHENPCRAWKAFKEEEEAMDAEERG</sequence>
<protein>
    <submittedName>
        <fullName evidence="1">Uncharacterized protein</fullName>
    </submittedName>
</protein>
<accession>A0ABQ0QE20</accession>
<name>A0ABQ0QE20_9PROT</name>